<comment type="caution">
    <text evidence="9">The sequence shown here is derived from an EMBL/GenBank/DDBJ whole genome shotgun (WGS) entry which is preliminary data.</text>
</comment>
<evidence type="ECO:0000256" key="2">
    <source>
        <dbReference type="ARBA" id="ARBA00011900"/>
    </source>
</evidence>
<name>A0AAW6S5D1_ENTCL</name>
<dbReference type="Proteomes" id="UP001158360">
    <property type="component" value="Unassembled WGS sequence"/>
</dbReference>
<dbReference type="PANTHER" id="PTHR30481">
    <property type="entry name" value="DNA ADENINE METHYLASE"/>
    <property type="match status" value="1"/>
</dbReference>
<dbReference type="PROSITE" id="PS00092">
    <property type="entry name" value="N6_MTASE"/>
    <property type="match status" value="1"/>
</dbReference>
<dbReference type="PANTHER" id="PTHR30481:SF3">
    <property type="entry name" value="DNA ADENINE METHYLASE"/>
    <property type="match status" value="1"/>
</dbReference>
<dbReference type="GO" id="GO:0006298">
    <property type="term" value="P:mismatch repair"/>
    <property type="evidence" value="ECO:0007669"/>
    <property type="project" value="TreeGrafter"/>
</dbReference>
<dbReference type="GO" id="GO:0009007">
    <property type="term" value="F:site-specific DNA-methyltransferase (adenine-specific) activity"/>
    <property type="evidence" value="ECO:0007669"/>
    <property type="project" value="UniProtKB-UniRule"/>
</dbReference>
<gene>
    <name evidence="9" type="ORF">N7383_09045</name>
</gene>
<dbReference type="AlphaFoldDB" id="A0AAW6S5D1"/>
<dbReference type="InterPro" id="IPR012327">
    <property type="entry name" value="MeTrfase_D12"/>
</dbReference>
<evidence type="ECO:0000256" key="1">
    <source>
        <dbReference type="ARBA" id="ARBA00006594"/>
    </source>
</evidence>
<protein>
    <recommendedName>
        <fullName evidence="2 8">Site-specific DNA-methyltransferase (adenine-specific)</fullName>
        <ecNumber evidence="2 8">2.1.1.72</ecNumber>
    </recommendedName>
</protein>
<dbReference type="Pfam" id="PF02086">
    <property type="entry name" value="MethyltransfD12"/>
    <property type="match status" value="1"/>
</dbReference>
<dbReference type="GO" id="GO:0032259">
    <property type="term" value="P:methylation"/>
    <property type="evidence" value="ECO:0007669"/>
    <property type="project" value="UniProtKB-KW"/>
</dbReference>
<dbReference type="PIRSF" id="PIRSF000398">
    <property type="entry name" value="M_m6A_EcoRV"/>
    <property type="match status" value="1"/>
</dbReference>
<evidence type="ECO:0000256" key="4">
    <source>
        <dbReference type="ARBA" id="ARBA00022679"/>
    </source>
</evidence>
<keyword evidence="3 8" id="KW-0489">Methyltransferase</keyword>
<dbReference type="SUPFAM" id="SSF53335">
    <property type="entry name" value="S-adenosyl-L-methionine-dependent methyltransferases"/>
    <property type="match status" value="1"/>
</dbReference>
<comment type="catalytic activity">
    <reaction evidence="6 8">
        <text>a 2'-deoxyadenosine in DNA + S-adenosyl-L-methionine = an N(6)-methyl-2'-deoxyadenosine in DNA + S-adenosyl-L-homocysteine + H(+)</text>
        <dbReference type="Rhea" id="RHEA:15197"/>
        <dbReference type="Rhea" id="RHEA-COMP:12418"/>
        <dbReference type="Rhea" id="RHEA-COMP:12419"/>
        <dbReference type="ChEBI" id="CHEBI:15378"/>
        <dbReference type="ChEBI" id="CHEBI:57856"/>
        <dbReference type="ChEBI" id="CHEBI:59789"/>
        <dbReference type="ChEBI" id="CHEBI:90615"/>
        <dbReference type="ChEBI" id="CHEBI:90616"/>
        <dbReference type="EC" id="2.1.1.72"/>
    </reaction>
</comment>
<feature type="binding site" evidence="7">
    <location>
        <position position="195"/>
    </location>
    <ligand>
        <name>S-adenosyl-L-methionine</name>
        <dbReference type="ChEBI" id="CHEBI:59789"/>
    </ligand>
</feature>
<reference evidence="9" key="1">
    <citation type="submission" date="2022-09" db="EMBL/GenBank/DDBJ databases">
        <title>Intensive care unit water sources are persistently colonized with multi-drug resistant bacteria and are the site of extensive horizontal gene transfer of antibiotic resistance genes.</title>
        <authorList>
            <person name="Diorio-Toth L."/>
        </authorList>
    </citation>
    <scope>NUCLEOTIDE SEQUENCE</scope>
    <source>
        <strain evidence="9">GD04139</strain>
    </source>
</reference>
<dbReference type="GO" id="GO:1904047">
    <property type="term" value="F:S-adenosyl-L-methionine binding"/>
    <property type="evidence" value="ECO:0007669"/>
    <property type="project" value="TreeGrafter"/>
</dbReference>
<dbReference type="Gene3D" id="1.10.1020.10">
    <property type="entry name" value="Adenine-specific Methyltransferase, Domain 2"/>
    <property type="match status" value="1"/>
</dbReference>
<evidence type="ECO:0000256" key="7">
    <source>
        <dbReference type="PIRSR" id="PIRSR000398-1"/>
    </source>
</evidence>
<dbReference type="GO" id="GO:0043565">
    <property type="term" value="F:sequence-specific DNA binding"/>
    <property type="evidence" value="ECO:0007669"/>
    <property type="project" value="TreeGrafter"/>
</dbReference>
<evidence type="ECO:0000256" key="8">
    <source>
        <dbReference type="RuleBase" id="RU361257"/>
    </source>
</evidence>
<dbReference type="PRINTS" id="PR00505">
    <property type="entry name" value="D12N6MTFRASE"/>
</dbReference>
<keyword evidence="4 8" id="KW-0808">Transferase</keyword>
<dbReference type="InterPro" id="IPR029063">
    <property type="entry name" value="SAM-dependent_MTases_sf"/>
</dbReference>
<comment type="similarity">
    <text evidence="1 8">Belongs to the N(4)/N(6)-methyltransferase family.</text>
</comment>
<sequence length="332" mass="37286">MIRPFIKWAGGKTRVLPDLLPHLPKADCLIEPFVGGASVFLATEYRRYVLADINPDLINLYREVTRYPDLVIDAARELFNSKNSPQGYNEVRAAFNKQVGTVKSGGLRYGVEMACIMRAAQFLYLNRHGYNGLCRYSRKTGFNVPFGKYKRVYFPENEIRLFAEKANDTKAIFLCAPFQRSLQVVTGGDVLVYCDPPYLPESETADFTQYHTEPFTEDNHRQLVQALLEVNRKHGVKVVISNSDTEATRAIYQPFKMHEISVQRSVSTDKDNRQKAKEVIGVLPVCDCCGRHGGGYCPDCGPCAGYSAGCGEESDSDVLPGYWESEENPIPL</sequence>
<dbReference type="Gene3D" id="3.40.50.150">
    <property type="entry name" value="Vaccinia Virus protein VP39"/>
    <property type="match status" value="1"/>
</dbReference>
<evidence type="ECO:0000256" key="6">
    <source>
        <dbReference type="ARBA" id="ARBA00047942"/>
    </source>
</evidence>
<evidence type="ECO:0000256" key="3">
    <source>
        <dbReference type="ARBA" id="ARBA00022603"/>
    </source>
</evidence>
<dbReference type="EC" id="2.1.1.72" evidence="2 8"/>
<dbReference type="EMBL" id="JAODZM010000011">
    <property type="protein sequence ID" value="MDH0195777.1"/>
    <property type="molecule type" value="Genomic_DNA"/>
</dbReference>
<dbReference type="RefSeq" id="WP_280019451.1">
    <property type="nucleotide sequence ID" value="NZ_JAODZM010000011.1"/>
</dbReference>
<dbReference type="InterPro" id="IPR002052">
    <property type="entry name" value="DNA_methylase_N6_adenine_CS"/>
</dbReference>
<feature type="binding site" evidence="7">
    <location>
        <position position="8"/>
    </location>
    <ligand>
        <name>S-adenosyl-L-methionine</name>
        <dbReference type="ChEBI" id="CHEBI:59789"/>
    </ligand>
</feature>
<dbReference type="InterPro" id="IPR012263">
    <property type="entry name" value="M_m6A_EcoRV"/>
</dbReference>
<evidence type="ECO:0000256" key="5">
    <source>
        <dbReference type="ARBA" id="ARBA00022691"/>
    </source>
</evidence>
<dbReference type="InterPro" id="IPR023095">
    <property type="entry name" value="Ade_MeTrfase_dom_2"/>
</dbReference>
<dbReference type="GO" id="GO:0009307">
    <property type="term" value="P:DNA restriction-modification system"/>
    <property type="evidence" value="ECO:0007669"/>
    <property type="project" value="InterPro"/>
</dbReference>
<evidence type="ECO:0000313" key="9">
    <source>
        <dbReference type="EMBL" id="MDH0195777.1"/>
    </source>
</evidence>
<dbReference type="NCBIfam" id="TIGR00571">
    <property type="entry name" value="dam"/>
    <property type="match status" value="1"/>
</dbReference>
<evidence type="ECO:0000313" key="10">
    <source>
        <dbReference type="Proteomes" id="UP001158360"/>
    </source>
</evidence>
<proteinExistence type="inferred from homology"/>
<feature type="binding site" evidence="7">
    <location>
        <position position="52"/>
    </location>
    <ligand>
        <name>S-adenosyl-L-methionine</name>
        <dbReference type="ChEBI" id="CHEBI:59789"/>
    </ligand>
</feature>
<organism evidence="9 10">
    <name type="scientific">Enterobacter cloacae</name>
    <dbReference type="NCBI Taxonomy" id="550"/>
    <lineage>
        <taxon>Bacteria</taxon>
        <taxon>Pseudomonadati</taxon>
        <taxon>Pseudomonadota</taxon>
        <taxon>Gammaproteobacteria</taxon>
        <taxon>Enterobacterales</taxon>
        <taxon>Enterobacteriaceae</taxon>
        <taxon>Enterobacter</taxon>
        <taxon>Enterobacter cloacae complex</taxon>
    </lineage>
</organism>
<accession>A0AAW6S5D1</accession>
<feature type="binding site" evidence="7">
    <location>
        <position position="12"/>
    </location>
    <ligand>
        <name>S-adenosyl-L-methionine</name>
        <dbReference type="ChEBI" id="CHEBI:59789"/>
    </ligand>
</feature>
<keyword evidence="5 8" id="KW-0949">S-adenosyl-L-methionine</keyword>